<dbReference type="InterPro" id="IPR008969">
    <property type="entry name" value="CarboxyPept-like_regulatory"/>
</dbReference>
<accession>A0ABS9V0B6</accession>
<organism evidence="1 2">
    <name type="scientific">Belliella filtrata</name>
    <dbReference type="NCBI Taxonomy" id="2923435"/>
    <lineage>
        <taxon>Bacteria</taxon>
        <taxon>Pseudomonadati</taxon>
        <taxon>Bacteroidota</taxon>
        <taxon>Cytophagia</taxon>
        <taxon>Cytophagales</taxon>
        <taxon>Cyclobacteriaceae</taxon>
        <taxon>Belliella</taxon>
    </lineage>
</organism>
<evidence type="ECO:0000313" key="1">
    <source>
        <dbReference type="EMBL" id="MCH7409865.1"/>
    </source>
</evidence>
<proteinExistence type="predicted"/>
<dbReference type="EMBL" id="JAKZGP010000024">
    <property type="protein sequence ID" value="MCH7409865.1"/>
    <property type="molecule type" value="Genomic_DNA"/>
</dbReference>
<dbReference type="SUPFAM" id="SSF56935">
    <property type="entry name" value="Porins"/>
    <property type="match status" value="1"/>
</dbReference>
<dbReference type="SUPFAM" id="SSF49464">
    <property type="entry name" value="Carboxypeptidase regulatory domain-like"/>
    <property type="match status" value="1"/>
</dbReference>
<dbReference type="RefSeq" id="WP_241348233.1">
    <property type="nucleotide sequence ID" value="NZ_JAKZGP010000024.1"/>
</dbReference>
<keyword evidence="2" id="KW-1185">Reference proteome</keyword>
<gene>
    <name evidence="1" type="ORF">MM239_10705</name>
</gene>
<name>A0ABS9V0B6_9BACT</name>
<reference evidence="1" key="1">
    <citation type="submission" date="2022-03" db="EMBL/GenBank/DDBJ databases">
        <title>De novo assembled genomes of Belliella spp. (Cyclobacteriaceae) strains.</title>
        <authorList>
            <person name="Szabo A."/>
            <person name="Korponai K."/>
            <person name="Felfoldi T."/>
        </authorList>
    </citation>
    <scope>NUCLEOTIDE SEQUENCE</scope>
    <source>
        <strain evidence="1">DSM 111904</strain>
    </source>
</reference>
<sequence>MLSLVVSTTNAQSIISGTLKLVDNEQSAFGINILIKNPSSMTTIAYGITNEFGQFEINVNADTDSLLVLFRSLSVQERKLMIVNETQVISLTLEEGVQEIPEFTLKSIKNPVTLKNDTLSFAVDGFSSPNDRVIADIIKKLPGIEVLDNGKIMYEGRGIQKFYIDGMDLLEGKYNLANKNLPSDAVESIQILENHQPLRVLDSLVFSDRASLNLKLKKKNVWVGTGTAGIGISPLMYEGKFSPMTFRKDLQMLYNVQSNNSGKDIAQELNVLTLEDLQENAGAQESFKPWFGAPALWTPAIKTERFLFNQSQLVSANVLKRNQEGRDFRTNISYLHDHHRQEGALTTAYFLPNDTIQILEGHANRLLTRELDAELSWIRNERKSYFKNRLNLNLINNREIGTSQWNGKSWHQNAELPLFSISNSFHTLKPIGKQLLNIKSDIGFRNAKQNFILSPGSFESILNQGLPFDGLNQEIDYQSLFAHHSVGITKGLPKSWSYTGNLGLLYEFSGMGSILQTFLNNEEETVAEPFLNDLNYKQLKTYLHSQINHKQDNYNIQFKFPISHVNIAVNDNLLKENREVSRFVIEPQLFMKYFLSGKWNTTLRLSRKNDFKGINDIHYGFIIRNFRTFQQKSNSVPEVLSHSLNYGLNFRDPINSIFSSLNYNYVDSKLNTIMESEVDASGEVFYRTLDLNNRGENHLLNLRISKYLSLFKTNLTLTSSYQKNTIEQFINRVLSKVQYEMVGTGVELQINPGKKANFSNKTNLNFVTSQIDSRSTGKIQQWTSLSSLDLFLLENHILTIKWEHYDNRMTNKRDLTGFIDFVYLLKFKNSNWDLSLHGQNILNNNNFETFSADSFYIRQQSFLLRPRQVLLSINFSF</sequence>
<evidence type="ECO:0000313" key="2">
    <source>
        <dbReference type="Proteomes" id="UP001165489"/>
    </source>
</evidence>
<dbReference type="Proteomes" id="UP001165489">
    <property type="component" value="Unassembled WGS sequence"/>
</dbReference>
<protein>
    <submittedName>
        <fullName evidence="1">Outer membrane beta-barrel family protein</fullName>
    </submittedName>
</protein>
<comment type="caution">
    <text evidence="1">The sequence shown here is derived from an EMBL/GenBank/DDBJ whole genome shotgun (WGS) entry which is preliminary data.</text>
</comment>